<organism evidence="1 2">
    <name type="scientific">Christiangramia fulva</name>
    <dbReference type="NCBI Taxonomy" id="2126553"/>
    <lineage>
        <taxon>Bacteria</taxon>
        <taxon>Pseudomonadati</taxon>
        <taxon>Bacteroidota</taxon>
        <taxon>Flavobacteriia</taxon>
        <taxon>Flavobacteriales</taxon>
        <taxon>Flavobacteriaceae</taxon>
        <taxon>Christiangramia</taxon>
    </lineage>
</organism>
<dbReference type="Proteomes" id="UP000241507">
    <property type="component" value="Chromosome"/>
</dbReference>
<sequence>MDEIEKYVKGIIEQRNHQSIADFEGYSPVEMQVILYDPFCSDSPIQIRKMSEKDYDQIPLLNQIKFLYQIIKDEGELQLTKKGFLSTKTVQKLYNEGYLKDDFIELGISKLYKEENVNVLTLTRIIIELSQLVKKRNNKLSRTQKGEEIIKSDHLLFKHILEIFTLKFNWAYFDLYENEEIGQLGFGFSFVLLNKYGKAKKSPNFYAQKYLKAFDFNKDQNDGFPDNPENAYTVRTFERFLEYFGFVELEGDGFKKPKMVKKTALFDKAIKIRPHNSAYRK</sequence>
<reference evidence="2" key="1">
    <citation type="submission" date="2018-03" db="EMBL/GenBank/DDBJ databases">
        <title>Gramella fulva sp. nov., isolated from a dry surface of tidal flat.</title>
        <authorList>
            <person name="Hwang S.H."/>
            <person name="Hwang W.M."/>
            <person name="Kang K."/>
            <person name="Ahn T.-Y."/>
        </authorList>
    </citation>
    <scope>NUCLEOTIDE SEQUENCE [LARGE SCALE GENOMIC DNA]</scope>
    <source>
        <strain evidence="2">SH35</strain>
    </source>
</reference>
<proteinExistence type="predicted"/>
<dbReference type="RefSeq" id="WP_107012807.1">
    <property type="nucleotide sequence ID" value="NZ_CP028136.1"/>
</dbReference>
<dbReference type="EMBL" id="CP028136">
    <property type="protein sequence ID" value="AVR46033.1"/>
    <property type="molecule type" value="Genomic_DNA"/>
</dbReference>
<gene>
    <name evidence="1" type="ORF">C7S20_12640</name>
</gene>
<evidence type="ECO:0000313" key="1">
    <source>
        <dbReference type="EMBL" id="AVR46033.1"/>
    </source>
</evidence>
<keyword evidence="2" id="KW-1185">Reference proteome</keyword>
<name>A0A2R3Z6X3_9FLAO</name>
<accession>A0A2R3Z6X3</accession>
<dbReference type="AlphaFoldDB" id="A0A2R3Z6X3"/>
<evidence type="ECO:0000313" key="2">
    <source>
        <dbReference type="Proteomes" id="UP000241507"/>
    </source>
</evidence>
<dbReference type="KEGG" id="grs:C7S20_12640"/>
<protein>
    <submittedName>
        <fullName evidence="1">Uncharacterized protein</fullName>
    </submittedName>
</protein>
<dbReference type="OrthoDB" id="9816539at2"/>